<reference evidence="6" key="1">
    <citation type="submission" date="2006-10" db="EMBL/GenBank/DDBJ databases">
        <authorList>
            <person name="Amadeo P."/>
            <person name="Zhao Q."/>
            <person name="Wortman J."/>
            <person name="Fraser-Liggett C."/>
            <person name="Carlton J."/>
        </authorList>
    </citation>
    <scope>NUCLEOTIDE SEQUENCE</scope>
    <source>
        <strain evidence="6">G3</strain>
    </source>
</reference>
<organism evidence="6 7">
    <name type="scientific">Trichomonas vaginalis (strain ATCC PRA-98 / G3)</name>
    <dbReference type="NCBI Taxonomy" id="412133"/>
    <lineage>
        <taxon>Eukaryota</taxon>
        <taxon>Metamonada</taxon>
        <taxon>Parabasalia</taxon>
        <taxon>Trichomonadida</taxon>
        <taxon>Trichomonadidae</taxon>
        <taxon>Trichomonas</taxon>
    </lineage>
</organism>
<dbReference type="eggNOG" id="KOG0586">
    <property type="taxonomic scope" value="Eukaryota"/>
</dbReference>
<dbReference type="SMR" id="A2GEW4"/>
<dbReference type="AlphaFoldDB" id="A2GEW4"/>
<dbReference type="RefSeq" id="XP_001297231.1">
    <property type="nucleotide sequence ID" value="XM_001297230.1"/>
</dbReference>
<dbReference type="GO" id="GO:0004674">
    <property type="term" value="F:protein serine/threonine kinase activity"/>
    <property type="evidence" value="ECO:0000318"/>
    <property type="project" value="GO_Central"/>
</dbReference>
<dbReference type="PANTHER" id="PTHR24362">
    <property type="entry name" value="SERINE/THREONINE-PROTEIN KINASE NEK"/>
    <property type="match status" value="1"/>
</dbReference>
<feature type="domain" description="Protein kinase" evidence="5">
    <location>
        <begin position="17"/>
        <end position="271"/>
    </location>
</feature>
<dbReference type="InterPro" id="IPR017441">
    <property type="entry name" value="Protein_kinase_ATP_BS"/>
</dbReference>
<evidence type="ECO:0000256" key="3">
    <source>
        <dbReference type="PROSITE-ProRule" id="PRU10141"/>
    </source>
</evidence>
<keyword evidence="4" id="KW-0723">Serine/threonine-protein kinase</keyword>
<keyword evidence="6" id="KW-0808">Transferase</keyword>
<dbReference type="Proteomes" id="UP000001542">
    <property type="component" value="Unassembled WGS sequence"/>
</dbReference>
<dbReference type="PROSITE" id="PS50011">
    <property type="entry name" value="PROTEIN_KINASE_DOM"/>
    <property type="match status" value="1"/>
</dbReference>
<dbReference type="InParanoid" id="A2GEW4"/>
<evidence type="ECO:0000313" key="6">
    <source>
        <dbReference type="EMBL" id="EAX84301.1"/>
    </source>
</evidence>
<reference evidence="6" key="2">
    <citation type="journal article" date="2007" name="Science">
        <title>Draft genome sequence of the sexually transmitted pathogen Trichomonas vaginalis.</title>
        <authorList>
            <person name="Carlton J.M."/>
            <person name="Hirt R.P."/>
            <person name="Silva J.C."/>
            <person name="Delcher A.L."/>
            <person name="Schatz M."/>
            <person name="Zhao Q."/>
            <person name="Wortman J.R."/>
            <person name="Bidwell S.L."/>
            <person name="Alsmark U.C.M."/>
            <person name="Besteiro S."/>
            <person name="Sicheritz-Ponten T."/>
            <person name="Noel C.J."/>
            <person name="Dacks J.B."/>
            <person name="Foster P.G."/>
            <person name="Simillion C."/>
            <person name="Van de Peer Y."/>
            <person name="Miranda-Saavedra D."/>
            <person name="Barton G.J."/>
            <person name="Westrop G.D."/>
            <person name="Mueller S."/>
            <person name="Dessi D."/>
            <person name="Fiori P.L."/>
            <person name="Ren Q."/>
            <person name="Paulsen I."/>
            <person name="Zhang H."/>
            <person name="Bastida-Corcuera F.D."/>
            <person name="Simoes-Barbosa A."/>
            <person name="Brown M.T."/>
            <person name="Hayes R.D."/>
            <person name="Mukherjee M."/>
            <person name="Okumura C.Y."/>
            <person name="Schneider R."/>
            <person name="Smith A.J."/>
            <person name="Vanacova S."/>
            <person name="Villalvazo M."/>
            <person name="Haas B.J."/>
            <person name="Pertea M."/>
            <person name="Feldblyum T.V."/>
            <person name="Utterback T.R."/>
            <person name="Shu C.L."/>
            <person name="Osoegawa K."/>
            <person name="de Jong P.J."/>
            <person name="Hrdy I."/>
            <person name="Horvathova L."/>
            <person name="Zubacova Z."/>
            <person name="Dolezal P."/>
            <person name="Malik S.B."/>
            <person name="Logsdon J.M. Jr."/>
            <person name="Henze K."/>
            <person name="Gupta A."/>
            <person name="Wang C.C."/>
            <person name="Dunne R.L."/>
            <person name="Upcroft J.A."/>
            <person name="Upcroft P."/>
            <person name="White O."/>
            <person name="Salzberg S.L."/>
            <person name="Tang P."/>
            <person name="Chiu C.-H."/>
            <person name="Lee Y.-S."/>
            <person name="Embley T.M."/>
            <person name="Coombs G.H."/>
            <person name="Mottram J.C."/>
            <person name="Tachezy J."/>
            <person name="Fraser-Liggett C.M."/>
            <person name="Johnson P.J."/>
        </authorList>
    </citation>
    <scope>NUCLEOTIDE SEQUENCE [LARGE SCALE GENOMIC DNA]</scope>
    <source>
        <strain evidence="6">G3</strain>
    </source>
</reference>
<dbReference type="SUPFAM" id="SSF56112">
    <property type="entry name" value="Protein kinase-like (PK-like)"/>
    <property type="match status" value="1"/>
</dbReference>
<dbReference type="PANTHER" id="PTHR24362:SF309">
    <property type="entry name" value="PROTEIN KINASE DOMAIN-CONTAINING PROTEIN"/>
    <property type="match status" value="1"/>
</dbReference>
<dbReference type="VEuPathDB" id="TrichDB:TVAG_595110"/>
<dbReference type="EMBL" id="DS115438">
    <property type="protein sequence ID" value="EAX84301.1"/>
    <property type="molecule type" value="Genomic_DNA"/>
</dbReference>
<keyword evidence="2 3" id="KW-0067">ATP-binding</keyword>
<dbReference type="Gene3D" id="1.10.510.10">
    <property type="entry name" value="Transferase(Phosphotransferase) domain 1"/>
    <property type="match status" value="1"/>
</dbReference>
<dbReference type="OrthoDB" id="4062651at2759"/>
<proteinExistence type="inferred from homology"/>
<dbReference type="SMART" id="SM00220">
    <property type="entry name" value="S_TKc"/>
    <property type="match status" value="1"/>
</dbReference>
<evidence type="ECO:0000256" key="1">
    <source>
        <dbReference type="ARBA" id="ARBA00022741"/>
    </source>
</evidence>
<protein>
    <submittedName>
        <fullName evidence="6">CAMK family protein kinase</fullName>
    </submittedName>
</protein>
<dbReference type="PROSITE" id="PS00108">
    <property type="entry name" value="PROTEIN_KINASE_ST"/>
    <property type="match status" value="1"/>
</dbReference>
<dbReference type="GO" id="GO:0005524">
    <property type="term" value="F:ATP binding"/>
    <property type="evidence" value="ECO:0007669"/>
    <property type="project" value="UniProtKB-UniRule"/>
</dbReference>
<dbReference type="InterPro" id="IPR011009">
    <property type="entry name" value="Kinase-like_dom_sf"/>
</dbReference>
<dbReference type="InterPro" id="IPR000719">
    <property type="entry name" value="Prot_kinase_dom"/>
</dbReference>
<dbReference type="InterPro" id="IPR008271">
    <property type="entry name" value="Ser/Thr_kinase_AS"/>
</dbReference>
<comment type="similarity">
    <text evidence="4">Belongs to the protein kinase superfamily.</text>
</comment>
<sequence length="331" mass="38034">MSQDTSKLKEILLRNGYVLLEQIGAGGFATCYKVFDQKYQQVFVCKVYKSQDEVEKDKVNTQMNQFSHEIDALCKIFQTYIMRIYNYFIEENMFFLILEYCPNGSIQDLIKHEGRIDHKRLLQYIYQAASALQYCHSKKFAHHDIKPANLLIDENFNIKLSDFGMAEIGATQCDKYGGTVAYLAPEVFLRQPYDPFKSDVWSFGATVYFMASGTVPFTGNNQTEMKQLICNGCYIMPRNVSPEIRTIIKNTLLLNPEERWDMTEIVAHLKCFQETKISSHNSTSVLLLNRNSIVGSKRISRINSYRNSAKLPEPQSISSSSVSRLLDTFAE</sequence>
<dbReference type="KEGG" id="tva:4741936"/>
<dbReference type="OMA" id="HEGRIDH"/>
<keyword evidence="6" id="KW-0418">Kinase</keyword>
<accession>A2GEW4</accession>
<name>A2GEW4_TRIV3</name>
<evidence type="ECO:0000256" key="2">
    <source>
        <dbReference type="ARBA" id="ARBA00022840"/>
    </source>
</evidence>
<evidence type="ECO:0000313" key="7">
    <source>
        <dbReference type="Proteomes" id="UP000001542"/>
    </source>
</evidence>
<dbReference type="PROSITE" id="PS00107">
    <property type="entry name" value="PROTEIN_KINASE_ATP"/>
    <property type="match status" value="1"/>
</dbReference>
<evidence type="ECO:0000256" key="4">
    <source>
        <dbReference type="RuleBase" id="RU000304"/>
    </source>
</evidence>
<dbReference type="Pfam" id="PF00069">
    <property type="entry name" value="Pkinase"/>
    <property type="match status" value="1"/>
</dbReference>
<dbReference type="FunFam" id="1.10.510.10:FF:000984">
    <property type="entry name" value="CAMK family protein kinase"/>
    <property type="match status" value="1"/>
</dbReference>
<dbReference type="VEuPathDB" id="TrichDB:TVAGG3_0218200"/>
<evidence type="ECO:0000259" key="5">
    <source>
        <dbReference type="PROSITE" id="PS50011"/>
    </source>
</evidence>
<gene>
    <name evidence="6" type="ORF">TVAG_595110</name>
</gene>
<feature type="binding site" evidence="3">
    <location>
        <position position="46"/>
    </location>
    <ligand>
        <name>ATP</name>
        <dbReference type="ChEBI" id="CHEBI:30616"/>
    </ligand>
</feature>
<dbReference type="STRING" id="5722.A2GEW4"/>
<keyword evidence="7" id="KW-1185">Reference proteome</keyword>
<keyword evidence="1 3" id="KW-0547">Nucleotide-binding</keyword>